<accession>A0A061FIZ1</accession>
<dbReference type="AlphaFoldDB" id="A0A061FIZ1"/>
<dbReference type="Proteomes" id="UP000026915">
    <property type="component" value="Chromosome 8"/>
</dbReference>
<evidence type="ECO:0000313" key="1">
    <source>
        <dbReference type="EMBL" id="EOY16878.1"/>
    </source>
</evidence>
<organism evidence="1 2">
    <name type="scientific">Theobroma cacao</name>
    <name type="common">Cacao</name>
    <name type="synonym">Cocoa</name>
    <dbReference type="NCBI Taxonomy" id="3641"/>
    <lineage>
        <taxon>Eukaryota</taxon>
        <taxon>Viridiplantae</taxon>
        <taxon>Streptophyta</taxon>
        <taxon>Embryophyta</taxon>
        <taxon>Tracheophyta</taxon>
        <taxon>Spermatophyta</taxon>
        <taxon>Magnoliopsida</taxon>
        <taxon>eudicotyledons</taxon>
        <taxon>Gunneridae</taxon>
        <taxon>Pentapetalae</taxon>
        <taxon>rosids</taxon>
        <taxon>malvids</taxon>
        <taxon>Malvales</taxon>
        <taxon>Malvaceae</taxon>
        <taxon>Byttnerioideae</taxon>
        <taxon>Theobroma</taxon>
    </lineage>
</organism>
<name>A0A061FIZ1_THECC</name>
<proteinExistence type="predicted"/>
<keyword evidence="2" id="KW-1185">Reference proteome</keyword>
<dbReference type="Gramene" id="EOY16878">
    <property type="protein sequence ID" value="EOY16878"/>
    <property type="gene ID" value="TCM_035810"/>
</dbReference>
<sequence length="141" mass="15944">MIFGWFMGHLGWYAVSISPNCREGGQEDVLSENLFDRRDLVSVDLFGWRIQRMREETGDYKALQVGVLTVITRLLASALYCVCVSPGVIRIDFPIDKRPGSVAAHALHLFYSAKPHTSLKLQSVANNLLLFFANLYVCMFK</sequence>
<dbReference type="EMBL" id="CM001886">
    <property type="protein sequence ID" value="EOY16878.1"/>
    <property type="molecule type" value="Genomic_DNA"/>
</dbReference>
<protein>
    <submittedName>
        <fullName evidence="1">Uncharacterized protein</fullName>
    </submittedName>
</protein>
<gene>
    <name evidence="1" type="ORF">TCM_035810</name>
</gene>
<reference evidence="1 2" key="1">
    <citation type="journal article" date="2013" name="Genome Biol.">
        <title>The genome sequence of the most widely cultivated cacao type and its use to identify candidate genes regulating pod color.</title>
        <authorList>
            <person name="Motamayor J.C."/>
            <person name="Mockaitis K."/>
            <person name="Schmutz J."/>
            <person name="Haiminen N."/>
            <person name="Iii D.L."/>
            <person name="Cornejo O."/>
            <person name="Findley S.D."/>
            <person name="Zheng P."/>
            <person name="Utro F."/>
            <person name="Royaert S."/>
            <person name="Saski C."/>
            <person name="Jenkins J."/>
            <person name="Podicheti R."/>
            <person name="Zhao M."/>
            <person name="Scheffler B.E."/>
            <person name="Stack J.C."/>
            <person name="Feltus F.A."/>
            <person name="Mustiga G.M."/>
            <person name="Amores F."/>
            <person name="Phillips W."/>
            <person name="Marelli J.P."/>
            <person name="May G.D."/>
            <person name="Shapiro H."/>
            <person name="Ma J."/>
            <person name="Bustamante C.D."/>
            <person name="Schnell R.J."/>
            <person name="Main D."/>
            <person name="Gilbert D."/>
            <person name="Parida L."/>
            <person name="Kuhn D.N."/>
        </authorList>
    </citation>
    <scope>NUCLEOTIDE SEQUENCE [LARGE SCALE GENOMIC DNA]</scope>
    <source>
        <strain evidence="2">cv. Matina 1-6</strain>
    </source>
</reference>
<evidence type="ECO:0000313" key="2">
    <source>
        <dbReference type="Proteomes" id="UP000026915"/>
    </source>
</evidence>
<dbReference type="InParanoid" id="A0A061FIZ1"/>
<dbReference type="HOGENOM" id="CLU_1828832_0_0_1"/>